<feature type="transmembrane region" description="Helical" evidence="2">
    <location>
        <begin position="102"/>
        <end position="122"/>
    </location>
</feature>
<dbReference type="Gene3D" id="2.30.30.40">
    <property type="entry name" value="SH3 Domains"/>
    <property type="match status" value="1"/>
</dbReference>
<feature type="compositionally biased region" description="Basic and acidic residues" evidence="1">
    <location>
        <begin position="18"/>
        <end position="37"/>
    </location>
</feature>
<dbReference type="Pfam" id="PF08239">
    <property type="entry name" value="SH3_3"/>
    <property type="match status" value="1"/>
</dbReference>
<dbReference type="Proteomes" id="UP000220527">
    <property type="component" value="Unassembled WGS sequence"/>
</dbReference>
<protein>
    <recommendedName>
        <fullName evidence="3">SH3b domain-containing protein</fullName>
    </recommendedName>
</protein>
<evidence type="ECO:0000259" key="3">
    <source>
        <dbReference type="Pfam" id="PF08239"/>
    </source>
</evidence>
<name>A0A2A6RM52_9CHLR</name>
<comment type="caution">
    <text evidence="4">The sequence shown here is derived from an EMBL/GenBank/DDBJ whole genome shotgun (WGS) entry which is preliminary data.</text>
</comment>
<reference evidence="5" key="1">
    <citation type="submission" date="2017-08" db="EMBL/GenBank/DDBJ databases">
        <authorList>
            <person name="Grouzdev D.S."/>
            <person name="Gaisin V.A."/>
            <person name="Rysina M.S."/>
            <person name="Gorlenko V.M."/>
        </authorList>
    </citation>
    <scope>NUCLEOTIDE SEQUENCE [LARGE SCALE GENOMIC DNA]</scope>
    <source>
        <strain evidence="5">Kir15-3F</strain>
    </source>
</reference>
<keyword evidence="2" id="KW-0812">Transmembrane</keyword>
<dbReference type="EMBL" id="NQWI01000017">
    <property type="protein sequence ID" value="PDW04005.1"/>
    <property type="molecule type" value="Genomic_DNA"/>
</dbReference>
<proteinExistence type="predicted"/>
<evidence type="ECO:0000256" key="1">
    <source>
        <dbReference type="SAM" id="MobiDB-lite"/>
    </source>
</evidence>
<evidence type="ECO:0000313" key="5">
    <source>
        <dbReference type="Proteomes" id="UP000220527"/>
    </source>
</evidence>
<accession>A0A2A6RM52</accession>
<feature type="domain" description="SH3b" evidence="3">
    <location>
        <begin position="178"/>
        <end position="233"/>
    </location>
</feature>
<sequence>MLSCKTIRSTAAAVWREGMSDPRDEQNQHDKTQRLPPHEGGPPSGEARRTERLAPSGDEWNQTEPVNPGWRKERSGTRRAPKRKGLPNSPQEFQLWMQAGGWRYLAGVAVLFVFLLIGLLAFSRSEQREAGFDFETTAPTVGAPVLSGSNDLEGQPTVTPEPPPAPPRFVVVGTGGQGLFLRSEAHISGIIVATLPEGTVVEQIGSDIAQPDRLWRQVRIPDGREGYVAAEFLTLAP</sequence>
<gene>
    <name evidence="4" type="ORF">CJ255_05965</name>
</gene>
<evidence type="ECO:0000313" key="4">
    <source>
        <dbReference type="EMBL" id="PDW04005.1"/>
    </source>
</evidence>
<dbReference type="AlphaFoldDB" id="A0A2A6RM52"/>
<keyword evidence="2" id="KW-1133">Transmembrane helix</keyword>
<dbReference type="InterPro" id="IPR003646">
    <property type="entry name" value="SH3-like_bac-type"/>
</dbReference>
<organism evidence="4 5">
    <name type="scientific">Candidatus Viridilinea mediisalina</name>
    <dbReference type="NCBI Taxonomy" id="2024553"/>
    <lineage>
        <taxon>Bacteria</taxon>
        <taxon>Bacillati</taxon>
        <taxon>Chloroflexota</taxon>
        <taxon>Chloroflexia</taxon>
        <taxon>Chloroflexales</taxon>
        <taxon>Chloroflexineae</taxon>
        <taxon>Oscillochloridaceae</taxon>
        <taxon>Candidatus Viridilinea</taxon>
    </lineage>
</organism>
<feature type="region of interest" description="Disordered" evidence="1">
    <location>
        <begin position="147"/>
        <end position="166"/>
    </location>
</feature>
<keyword evidence="2" id="KW-0472">Membrane</keyword>
<evidence type="ECO:0000256" key="2">
    <source>
        <dbReference type="SAM" id="Phobius"/>
    </source>
</evidence>
<keyword evidence="5" id="KW-1185">Reference proteome</keyword>
<feature type="region of interest" description="Disordered" evidence="1">
    <location>
        <begin position="1"/>
        <end position="89"/>
    </location>
</feature>
<dbReference type="OrthoDB" id="151389at2"/>